<reference evidence="1 2" key="1">
    <citation type="journal article" date="2023" name="Hortic Res">
        <title>Pangenome of water caltrop reveals structural variations and asymmetric subgenome divergence after allopolyploidization.</title>
        <authorList>
            <person name="Zhang X."/>
            <person name="Chen Y."/>
            <person name="Wang L."/>
            <person name="Yuan Y."/>
            <person name="Fang M."/>
            <person name="Shi L."/>
            <person name="Lu R."/>
            <person name="Comes H.P."/>
            <person name="Ma Y."/>
            <person name="Chen Y."/>
            <person name="Huang G."/>
            <person name="Zhou Y."/>
            <person name="Zheng Z."/>
            <person name="Qiu Y."/>
        </authorList>
    </citation>
    <scope>NUCLEOTIDE SEQUENCE [LARGE SCALE GENOMIC DNA]</scope>
    <source>
        <tissue evidence="1">Roots</tissue>
    </source>
</reference>
<comment type="caution">
    <text evidence="1">The sequence shown here is derived from an EMBL/GenBank/DDBJ whole genome shotgun (WGS) entry which is preliminary data.</text>
</comment>
<dbReference type="Proteomes" id="UP001345219">
    <property type="component" value="Chromosome 14"/>
</dbReference>
<sequence>MLWGKCKTSLFIINLCVYNIPRTNRTVLLKQMEHMKKRSKKKKPKESVVLKKHKCLMVQLFKAPVAQQSPSARGMHLLKRQFLPTIYCLFKICYGDNKSNAAVAVCAIPRIQGGEDDGSKTWDCIC</sequence>
<keyword evidence="2" id="KW-1185">Reference proteome</keyword>
<dbReference type="EMBL" id="JAXIOK010000002">
    <property type="protein sequence ID" value="KAK4777652.1"/>
    <property type="molecule type" value="Genomic_DNA"/>
</dbReference>
<proteinExistence type="predicted"/>
<accession>A0AAN7LB12</accession>
<organism evidence="1 2">
    <name type="scientific">Trapa incisa</name>
    <dbReference type="NCBI Taxonomy" id="236973"/>
    <lineage>
        <taxon>Eukaryota</taxon>
        <taxon>Viridiplantae</taxon>
        <taxon>Streptophyta</taxon>
        <taxon>Embryophyta</taxon>
        <taxon>Tracheophyta</taxon>
        <taxon>Spermatophyta</taxon>
        <taxon>Magnoliopsida</taxon>
        <taxon>eudicotyledons</taxon>
        <taxon>Gunneridae</taxon>
        <taxon>Pentapetalae</taxon>
        <taxon>rosids</taxon>
        <taxon>malvids</taxon>
        <taxon>Myrtales</taxon>
        <taxon>Lythraceae</taxon>
        <taxon>Trapa</taxon>
    </lineage>
</organism>
<evidence type="ECO:0000313" key="1">
    <source>
        <dbReference type="EMBL" id="KAK4777652.1"/>
    </source>
</evidence>
<gene>
    <name evidence="1" type="ORF">SAY87_017839</name>
</gene>
<protein>
    <submittedName>
        <fullName evidence="1">Uncharacterized protein</fullName>
    </submittedName>
</protein>
<dbReference type="AlphaFoldDB" id="A0AAN7LB12"/>
<evidence type="ECO:0000313" key="2">
    <source>
        <dbReference type="Proteomes" id="UP001345219"/>
    </source>
</evidence>
<name>A0AAN7LB12_9MYRT</name>